<protein>
    <recommendedName>
        <fullName evidence="1">PilZ domain-containing protein</fullName>
    </recommendedName>
</protein>
<proteinExistence type="predicted"/>
<gene>
    <name evidence="2" type="ORF">A3G31_10435</name>
</gene>
<dbReference type="EMBL" id="MGDI01000011">
    <property type="protein sequence ID" value="OGL54563.1"/>
    <property type="molecule type" value="Genomic_DNA"/>
</dbReference>
<comment type="caution">
    <text evidence="2">The sequence shown here is derived from an EMBL/GenBank/DDBJ whole genome shotgun (WGS) entry which is preliminary data.</text>
</comment>
<dbReference type="InterPro" id="IPR009875">
    <property type="entry name" value="PilZ_domain"/>
</dbReference>
<feature type="domain" description="PilZ" evidence="1">
    <location>
        <begin position="174"/>
        <end position="277"/>
    </location>
</feature>
<dbReference type="AlphaFoldDB" id="A0A1F7SLB6"/>
<sequence>MNKYYLPDILELNLKSKTINTLFTEVAELILKSSKIVDSVAAVNEFKNLEKFWSKKGYELIEKEKDFYPEGVFPLCINYCSFIDASGSLMFLGRSNEGIDIQTEKLPPAKVICFVLFHSIESYQNLDHRDAEKEKINLYWNNLLKNQNFLNRFLSLKDVTEFQKTTEEILGFSEKRKHPRFKTSEFAYCAMFGTNTEKDKKETARIVDISLSGFLLEHMSPYTLNSILEIEPFLDNEKLYLCGKVCRTQKYGTEDGIKFTSGINITNISEFDETILNKYLGNLSPLTQLKNSQQ</sequence>
<reference evidence="2 3" key="1">
    <citation type="journal article" date="2016" name="Nat. Commun.">
        <title>Thousands of microbial genomes shed light on interconnected biogeochemical processes in an aquifer system.</title>
        <authorList>
            <person name="Anantharaman K."/>
            <person name="Brown C.T."/>
            <person name="Hug L.A."/>
            <person name="Sharon I."/>
            <person name="Castelle C.J."/>
            <person name="Probst A.J."/>
            <person name="Thomas B.C."/>
            <person name="Singh A."/>
            <person name="Wilkins M.J."/>
            <person name="Karaoz U."/>
            <person name="Brodie E.L."/>
            <person name="Williams K.H."/>
            <person name="Hubbard S.S."/>
            <person name="Banfield J.F."/>
        </authorList>
    </citation>
    <scope>NUCLEOTIDE SEQUENCE [LARGE SCALE GENOMIC DNA]</scope>
</reference>
<evidence type="ECO:0000259" key="1">
    <source>
        <dbReference type="Pfam" id="PF07238"/>
    </source>
</evidence>
<dbReference type="Proteomes" id="UP000178082">
    <property type="component" value="Unassembled WGS sequence"/>
</dbReference>
<dbReference type="Pfam" id="PF07238">
    <property type="entry name" value="PilZ"/>
    <property type="match status" value="1"/>
</dbReference>
<accession>A0A1F7SLB6</accession>
<dbReference type="GO" id="GO:0035438">
    <property type="term" value="F:cyclic-di-GMP binding"/>
    <property type="evidence" value="ECO:0007669"/>
    <property type="project" value="InterPro"/>
</dbReference>
<evidence type="ECO:0000313" key="3">
    <source>
        <dbReference type="Proteomes" id="UP000178082"/>
    </source>
</evidence>
<evidence type="ECO:0000313" key="2">
    <source>
        <dbReference type="EMBL" id="OGL54563.1"/>
    </source>
</evidence>
<name>A0A1F7SLB6_9BACT</name>
<organism evidence="2 3">
    <name type="scientific">Candidatus Schekmanbacteria bacterium RIFCSPLOWO2_12_FULL_38_15</name>
    <dbReference type="NCBI Taxonomy" id="1817883"/>
    <lineage>
        <taxon>Bacteria</taxon>
        <taxon>Candidatus Schekmaniibacteriota</taxon>
    </lineage>
</organism>